<organism evidence="1 2">
    <name type="scientific">Solanum verrucosum</name>
    <dbReference type="NCBI Taxonomy" id="315347"/>
    <lineage>
        <taxon>Eukaryota</taxon>
        <taxon>Viridiplantae</taxon>
        <taxon>Streptophyta</taxon>
        <taxon>Embryophyta</taxon>
        <taxon>Tracheophyta</taxon>
        <taxon>Spermatophyta</taxon>
        <taxon>Magnoliopsida</taxon>
        <taxon>eudicotyledons</taxon>
        <taxon>Gunneridae</taxon>
        <taxon>Pentapetalae</taxon>
        <taxon>asterids</taxon>
        <taxon>lamiids</taxon>
        <taxon>Solanales</taxon>
        <taxon>Solanaceae</taxon>
        <taxon>Solanoideae</taxon>
        <taxon>Solaneae</taxon>
        <taxon>Solanum</taxon>
    </lineage>
</organism>
<protein>
    <submittedName>
        <fullName evidence="1">Uncharacterized protein</fullName>
    </submittedName>
</protein>
<evidence type="ECO:0000313" key="1">
    <source>
        <dbReference type="EMBL" id="WMV38667.1"/>
    </source>
</evidence>
<proteinExistence type="predicted"/>
<dbReference type="EMBL" id="CP133618">
    <property type="protein sequence ID" value="WMV38667.1"/>
    <property type="molecule type" value="Genomic_DNA"/>
</dbReference>
<reference evidence="1" key="1">
    <citation type="submission" date="2023-08" db="EMBL/GenBank/DDBJ databases">
        <title>A de novo genome assembly of Solanum verrucosum Schlechtendal, a Mexican diploid species geographically isolated from the other diploid A-genome species in potato relatives.</title>
        <authorList>
            <person name="Hosaka K."/>
        </authorList>
    </citation>
    <scope>NUCLEOTIDE SEQUENCE</scope>
    <source>
        <tissue evidence="1">Young leaves</tissue>
    </source>
</reference>
<dbReference type="AlphaFoldDB" id="A0AAF0U3P6"/>
<accession>A0AAF0U3P6</accession>
<name>A0AAF0U3P6_SOLVR</name>
<keyword evidence="2" id="KW-1185">Reference proteome</keyword>
<gene>
    <name evidence="1" type="ORF">MTR67_032052</name>
</gene>
<evidence type="ECO:0000313" key="2">
    <source>
        <dbReference type="Proteomes" id="UP001234989"/>
    </source>
</evidence>
<sequence>MIAAESGTKSSSIDPSSVEAASAFVYKCMASIFTQSVNLRPIMKKKLPEVNPISWAPSDENTSLHGGPVPFAPSVAVPLHVPDGNSPKKPRLMGESGAVIKSSFFGVMIL</sequence>
<dbReference type="Proteomes" id="UP001234989">
    <property type="component" value="Chromosome 7"/>
</dbReference>